<sequence>MENPRNTPRLETPRLILRRFVPEDAPALWELLRDREVNRFLPWFPVETLAEAEKFLWERFLDTYRTETGWRYAVCLREEPERPVGYVNIAPGEAHDLGYGLEKACWHRGLMTEAARAVVEQVRRDGELPFLTATHDVLNPRSGGVMQNIGMTYRYTYRERVEPKKEWVAFRFYQLNLTEPADYVWKGYWESHPIHWIEDTGM</sequence>
<dbReference type="Gene3D" id="3.40.630.30">
    <property type="match status" value="1"/>
</dbReference>
<dbReference type="SUPFAM" id="SSF55729">
    <property type="entry name" value="Acyl-CoA N-acyltransferases (Nat)"/>
    <property type="match status" value="1"/>
</dbReference>
<evidence type="ECO:0000313" key="3">
    <source>
        <dbReference type="Proteomes" id="UP000724149"/>
    </source>
</evidence>
<dbReference type="PROSITE" id="PS51186">
    <property type="entry name" value="GNAT"/>
    <property type="match status" value="1"/>
</dbReference>
<dbReference type="RefSeq" id="WP_204721472.1">
    <property type="nucleotide sequence ID" value="NZ_JACSNR010000009.1"/>
</dbReference>
<dbReference type="InterPro" id="IPR051531">
    <property type="entry name" value="N-acetyltransferase"/>
</dbReference>
<dbReference type="Pfam" id="PF13302">
    <property type="entry name" value="Acetyltransf_3"/>
    <property type="match status" value="1"/>
</dbReference>
<dbReference type="PANTHER" id="PTHR43792">
    <property type="entry name" value="GNAT FAMILY, PUTATIVE (AFU_ORTHOLOGUE AFUA_3G00765)-RELATED-RELATED"/>
    <property type="match status" value="1"/>
</dbReference>
<protein>
    <submittedName>
        <fullName evidence="2">GNAT family N-acetyltransferase</fullName>
    </submittedName>
</protein>
<evidence type="ECO:0000313" key="2">
    <source>
        <dbReference type="EMBL" id="MBM6923863.1"/>
    </source>
</evidence>
<organism evidence="2 3">
    <name type="scientific">Hydrogenoanaerobacterium saccharovorans</name>
    <dbReference type="NCBI Taxonomy" id="474960"/>
    <lineage>
        <taxon>Bacteria</taxon>
        <taxon>Bacillati</taxon>
        <taxon>Bacillota</taxon>
        <taxon>Clostridia</taxon>
        <taxon>Eubacteriales</taxon>
        <taxon>Oscillospiraceae</taxon>
        <taxon>Hydrogenoanaerobacterium</taxon>
    </lineage>
</organism>
<dbReference type="InterPro" id="IPR016181">
    <property type="entry name" value="Acyl_CoA_acyltransferase"/>
</dbReference>
<reference evidence="2 3" key="1">
    <citation type="journal article" date="2021" name="Sci. Rep.">
        <title>The distribution of antibiotic resistance genes in chicken gut microbiota commensals.</title>
        <authorList>
            <person name="Juricova H."/>
            <person name="Matiasovicova J."/>
            <person name="Kubasova T."/>
            <person name="Cejkova D."/>
            <person name="Rychlik I."/>
        </authorList>
    </citation>
    <scope>NUCLEOTIDE SEQUENCE [LARGE SCALE GENOMIC DNA]</scope>
    <source>
        <strain evidence="2 3">An564</strain>
    </source>
</reference>
<accession>A0ABS2GQT7</accession>
<feature type="domain" description="N-acetyltransferase" evidence="1">
    <location>
        <begin position="15"/>
        <end position="168"/>
    </location>
</feature>
<proteinExistence type="predicted"/>
<keyword evidence="3" id="KW-1185">Reference proteome</keyword>
<evidence type="ECO:0000259" key="1">
    <source>
        <dbReference type="PROSITE" id="PS51186"/>
    </source>
</evidence>
<dbReference type="Proteomes" id="UP000724149">
    <property type="component" value="Unassembled WGS sequence"/>
</dbReference>
<comment type="caution">
    <text evidence="2">The sequence shown here is derived from an EMBL/GenBank/DDBJ whole genome shotgun (WGS) entry which is preliminary data.</text>
</comment>
<dbReference type="InterPro" id="IPR000182">
    <property type="entry name" value="GNAT_dom"/>
</dbReference>
<dbReference type="EMBL" id="JACSNR010000009">
    <property type="protein sequence ID" value="MBM6923863.1"/>
    <property type="molecule type" value="Genomic_DNA"/>
</dbReference>
<gene>
    <name evidence="2" type="ORF">H9X81_09220</name>
</gene>
<name>A0ABS2GQT7_9FIRM</name>